<comment type="caution">
    <text evidence="1">The sequence shown here is derived from an EMBL/GenBank/DDBJ whole genome shotgun (WGS) entry which is preliminary data.</text>
</comment>
<organism evidence="1">
    <name type="scientific">marine sediment metagenome</name>
    <dbReference type="NCBI Taxonomy" id="412755"/>
    <lineage>
        <taxon>unclassified sequences</taxon>
        <taxon>metagenomes</taxon>
        <taxon>ecological metagenomes</taxon>
    </lineage>
</organism>
<dbReference type="SUPFAM" id="SSF56112">
    <property type="entry name" value="Protein kinase-like (PK-like)"/>
    <property type="match status" value="1"/>
</dbReference>
<protein>
    <recommendedName>
        <fullName evidence="2">Protein kinase domain-containing protein</fullName>
    </recommendedName>
</protein>
<sequence>DRNASPKHNRRYGGVNDIVSLGQIIYKMVTGEHIFTESKSMEGTIFADALKDCRDEIYNDKTGELLRKYLVEVDSKVEDETLRDLIKACLTAKNHHYKKIHRMFQEFSD</sequence>
<reference evidence="1" key="1">
    <citation type="journal article" date="2014" name="Front. Microbiol.">
        <title>High frequency of phylogenetically diverse reductive dehalogenase-homologous genes in deep subseafloor sedimentary metagenomes.</title>
        <authorList>
            <person name="Kawai M."/>
            <person name="Futagami T."/>
            <person name="Toyoda A."/>
            <person name="Takaki Y."/>
            <person name="Nishi S."/>
            <person name="Hori S."/>
            <person name="Arai W."/>
            <person name="Tsubouchi T."/>
            <person name="Morono Y."/>
            <person name="Uchiyama I."/>
            <person name="Ito T."/>
            <person name="Fujiyama A."/>
            <person name="Inagaki F."/>
            <person name="Takami H."/>
        </authorList>
    </citation>
    <scope>NUCLEOTIDE SEQUENCE</scope>
    <source>
        <strain evidence="1">Expedition CK06-06</strain>
    </source>
</reference>
<accession>X1VXN4</accession>
<gene>
    <name evidence="1" type="ORF">S12H4_55944</name>
</gene>
<feature type="non-terminal residue" evidence="1">
    <location>
        <position position="1"/>
    </location>
</feature>
<dbReference type="Gene3D" id="1.10.510.10">
    <property type="entry name" value="Transferase(Phosphotransferase) domain 1"/>
    <property type="match status" value="1"/>
</dbReference>
<evidence type="ECO:0000313" key="1">
    <source>
        <dbReference type="EMBL" id="GAJ23856.1"/>
    </source>
</evidence>
<dbReference type="EMBL" id="BARW01035944">
    <property type="protein sequence ID" value="GAJ23856.1"/>
    <property type="molecule type" value="Genomic_DNA"/>
</dbReference>
<proteinExistence type="predicted"/>
<dbReference type="InterPro" id="IPR011009">
    <property type="entry name" value="Kinase-like_dom_sf"/>
</dbReference>
<dbReference type="AlphaFoldDB" id="X1VXN4"/>
<name>X1VXN4_9ZZZZ</name>
<evidence type="ECO:0008006" key="2">
    <source>
        <dbReference type="Google" id="ProtNLM"/>
    </source>
</evidence>